<dbReference type="InterPro" id="IPR002634">
    <property type="entry name" value="BolA"/>
</dbReference>
<dbReference type="AlphaFoldDB" id="A0A8D8AWJ0"/>
<evidence type="ECO:0000256" key="2">
    <source>
        <dbReference type="RuleBase" id="RU003860"/>
    </source>
</evidence>
<proteinExistence type="inferred from homology"/>
<name>A0A8D8AWJ0_CULPI</name>
<accession>A0A8D8AWJ0</accession>
<dbReference type="InterPro" id="IPR036065">
    <property type="entry name" value="BolA-like_sf"/>
</dbReference>
<comment type="similarity">
    <text evidence="1 2">Belongs to the BolA/IbaG family.</text>
</comment>
<dbReference type="SUPFAM" id="SSF82657">
    <property type="entry name" value="BolA-like"/>
    <property type="match status" value="1"/>
</dbReference>
<reference evidence="3" key="1">
    <citation type="submission" date="2021-05" db="EMBL/GenBank/DDBJ databases">
        <authorList>
            <person name="Alioto T."/>
            <person name="Alioto T."/>
            <person name="Gomez Garrido J."/>
        </authorList>
    </citation>
    <scope>NUCLEOTIDE SEQUENCE</scope>
</reference>
<dbReference type="Pfam" id="PF01722">
    <property type="entry name" value="BolA"/>
    <property type="match status" value="1"/>
</dbReference>
<dbReference type="Gene3D" id="3.30.300.90">
    <property type="entry name" value="BolA-like"/>
    <property type="match status" value="1"/>
</dbReference>
<dbReference type="EMBL" id="HBUE01048475">
    <property type="protein sequence ID" value="CAG6463534.1"/>
    <property type="molecule type" value="Transcribed_RNA"/>
</dbReference>
<dbReference type="GO" id="GO:0005739">
    <property type="term" value="C:mitochondrion"/>
    <property type="evidence" value="ECO:0007669"/>
    <property type="project" value="TreeGrafter"/>
</dbReference>
<dbReference type="InterPro" id="IPR050961">
    <property type="entry name" value="BolA/IbaG_stress_morph_reg"/>
</dbReference>
<dbReference type="GO" id="GO:1990229">
    <property type="term" value="C:iron-sulfur cluster assembly complex"/>
    <property type="evidence" value="ECO:0007669"/>
    <property type="project" value="UniProtKB-ARBA"/>
</dbReference>
<sequence>MKAVLNLRAAIPSSNGWLRTSTQGSSNVRTMATQAEKPIEAAIREGLAGQLNPIHLEVVNESYMHNVPKGAETHFKVLVVSEQFDGLPLIKRHRLVNEIVKQKLAGDFVHALSIEAKTPTQWNPNYKLEPSPNCRGGFGK</sequence>
<dbReference type="FunFam" id="3.30.300.90:FF:000001">
    <property type="entry name" value="Transcriptional regulator BolA"/>
    <property type="match status" value="1"/>
</dbReference>
<dbReference type="PANTHER" id="PTHR46229:SF2">
    <property type="entry name" value="BOLA-LIKE PROTEIN 1"/>
    <property type="match status" value="1"/>
</dbReference>
<organism evidence="3">
    <name type="scientific">Culex pipiens</name>
    <name type="common">House mosquito</name>
    <dbReference type="NCBI Taxonomy" id="7175"/>
    <lineage>
        <taxon>Eukaryota</taxon>
        <taxon>Metazoa</taxon>
        <taxon>Ecdysozoa</taxon>
        <taxon>Arthropoda</taxon>
        <taxon>Hexapoda</taxon>
        <taxon>Insecta</taxon>
        <taxon>Pterygota</taxon>
        <taxon>Neoptera</taxon>
        <taxon>Endopterygota</taxon>
        <taxon>Diptera</taxon>
        <taxon>Nematocera</taxon>
        <taxon>Culicoidea</taxon>
        <taxon>Culicidae</taxon>
        <taxon>Culicinae</taxon>
        <taxon>Culicini</taxon>
        <taxon>Culex</taxon>
        <taxon>Culex</taxon>
    </lineage>
</organism>
<dbReference type="PIRSF" id="PIRSF003113">
    <property type="entry name" value="BolA"/>
    <property type="match status" value="1"/>
</dbReference>
<evidence type="ECO:0000313" key="3">
    <source>
        <dbReference type="EMBL" id="CAG6463534.1"/>
    </source>
</evidence>
<dbReference type="PANTHER" id="PTHR46229">
    <property type="entry name" value="BOLA TRANSCRIPTION REGULATOR"/>
    <property type="match status" value="1"/>
</dbReference>
<evidence type="ECO:0000256" key="1">
    <source>
        <dbReference type="ARBA" id="ARBA00005578"/>
    </source>
</evidence>
<protein>
    <submittedName>
        <fullName evidence="3">BolA-like protein DDB_G0274169</fullName>
    </submittedName>
</protein>